<accession>A0A803QDJ2</accession>
<name>A0A803QDJ2_CANSA</name>
<dbReference type="AlphaFoldDB" id="A0A803QDJ2"/>
<keyword evidence="2" id="KW-1185">Reference proteome</keyword>
<dbReference type="EMBL" id="UZAU01000754">
    <property type="status" value="NOT_ANNOTATED_CDS"/>
    <property type="molecule type" value="Genomic_DNA"/>
</dbReference>
<dbReference type="Proteomes" id="UP000596661">
    <property type="component" value="Chromosome 9"/>
</dbReference>
<evidence type="ECO:0000313" key="1">
    <source>
        <dbReference type="EnsemblPlants" id="cds.evm.model.09.1155"/>
    </source>
</evidence>
<proteinExistence type="predicted"/>
<reference evidence="1" key="1">
    <citation type="submission" date="2018-11" db="EMBL/GenBank/DDBJ databases">
        <authorList>
            <person name="Grassa J C."/>
        </authorList>
    </citation>
    <scope>NUCLEOTIDE SEQUENCE [LARGE SCALE GENOMIC DNA]</scope>
</reference>
<dbReference type="EnsemblPlants" id="evm.model.09.1155">
    <property type="protein sequence ID" value="cds.evm.model.09.1155"/>
    <property type="gene ID" value="evm.TU.09.1155"/>
</dbReference>
<organism evidence="1 2">
    <name type="scientific">Cannabis sativa</name>
    <name type="common">Hemp</name>
    <name type="synonym">Marijuana</name>
    <dbReference type="NCBI Taxonomy" id="3483"/>
    <lineage>
        <taxon>Eukaryota</taxon>
        <taxon>Viridiplantae</taxon>
        <taxon>Streptophyta</taxon>
        <taxon>Embryophyta</taxon>
        <taxon>Tracheophyta</taxon>
        <taxon>Spermatophyta</taxon>
        <taxon>Magnoliopsida</taxon>
        <taxon>eudicotyledons</taxon>
        <taxon>Gunneridae</taxon>
        <taxon>Pentapetalae</taxon>
        <taxon>rosids</taxon>
        <taxon>fabids</taxon>
        <taxon>Rosales</taxon>
        <taxon>Cannabaceae</taxon>
        <taxon>Cannabis</taxon>
    </lineage>
</organism>
<protein>
    <submittedName>
        <fullName evidence="1">Uncharacterized protein</fullName>
    </submittedName>
</protein>
<evidence type="ECO:0000313" key="2">
    <source>
        <dbReference type="Proteomes" id="UP000596661"/>
    </source>
</evidence>
<sequence>MEQAPHAFYWPNNGNVVDLDSPSHRPSPPLPYPIVNDQNAHINNTMPLPEQIATSNPIAASPIITSTMNTTDTASYTVPVSQAFATIMADLNANQPLHFAIGSSSSPATASPSVHRYKPKRLPSINEIEFRKMLKRTRDLLVLLMKDILMRRVLPSAPAKPHDCHQLECSWIRE</sequence>
<dbReference type="Gramene" id="evm.model.09.1155">
    <property type="protein sequence ID" value="cds.evm.model.09.1155"/>
    <property type="gene ID" value="evm.TU.09.1155"/>
</dbReference>
<reference evidence="1" key="2">
    <citation type="submission" date="2021-03" db="UniProtKB">
        <authorList>
            <consortium name="EnsemblPlants"/>
        </authorList>
    </citation>
    <scope>IDENTIFICATION</scope>
</reference>